<evidence type="ECO:0000256" key="1">
    <source>
        <dbReference type="ARBA" id="ARBA00006738"/>
    </source>
</evidence>
<dbReference type="InterPro" id="IPR003509">
    <property type="entry name" value="UPF0102_YraN-like"/>
</dbReference>
<accession>A0A9X3B743</accession>
<dbReference type="PANTHER" id="PTHR34039:SF1">
    <property type="entry name" value="UPF0102 PROTEIN YRAN"/>
    <property type="match status" value="1"/>
</dbReference>
<proteinExistence type="inferred from homology"/>
<name>A0A9X3B743_9BACT</name>
<evidence type="ECO:0000313" key="4">
    <source>
        <dbReference type="Proteomes" id="UP001155483"/>
    </source>
</evidence>
<dbReference type="GO" id="GO:0003676">
    <property type="term" value="F:nucleic acid binding"/>
    <property type="evidence" value="ECO:0007669"/>
    <property type="project" value="InterPro"/>
</dbReference>
<dbReference type="Pfam" id="PF02021">
    <property type="entry name" value="UPF0102"/>
    <property type="match status" value="1"/>
</dbReference>
<comment type="caution">
    <text evidence="3">The sequence shown here is derived from an EMBL/GenBank/DDBJ whole genome shotgun (WGS) entry which is preliminary data.</text>
</comment>
<dbReference type="EMBL" id="JAOTIF010000001">
    <property type="protein sequence ID" value="MCU7548076.1"/>
    <property type="molecule type" value="Genomic_DNA"/>
</dbReference>
<evidence type="ECO:0000256" key="2">
    <source>
        <dbReference type="HAMAP-Rule" id="MF_00048"/>
    </source>
</evidence>
<evidence type="ECO:0000313" key="3">
    <source>
        <dbReference type="EMBL" id="MCU7548076.1"/>
    </source>
</evidence>
<dbReference type="HAMAP" id="MF_00048">
    <property type="entry name" value="UPF0102"/>
    <property type="match status" value="1"/>
</dbReference>
<gene>
    <name evidence="3" type="ORF">OCK74_03070</name>
</gene>
<reference evidence="3" key="1">
    <citation type="submission" date="2022-09" db="EMBL/GenBank/DDBJ databases">
        <authorList>
            <person name="Yuan C."/>
            <person name="Ke Z."/>
        </authorList>
    </citation>
    <scope>NUCLEOTIDE SEQUENCE</scope>
    <source>
        <strain evidence="3">LB-8</strain>
    </source>
</reference>
<reference evidence="3" key="2">
    <citation type="submission" date="2023-04" db="EMBL/GenBank/DDBJ databases">
        <title>Paracnuella aquatica gen. nov., sp. nov., a member of the family Chitinophagaceae isolated from a hot spring.</title>
        <authorList>
            <person name="Wang C."/>
        </authorList>
    </citation>
    <scope>NUCLEOTIDE SEQUENCE</scope>
    <source>
        <strain evidence="3">LB-8</strain>
    </source>
</reference>
<dbReference type="PANTHER" id="PTHR34039">
    <property type="entry name" value="UPF0102 PROTEIN YRAN"/>
    <property type="match status" value="1"/>
</dbReference>
<dbReference type="Gene3D" id="3.40.1350.10">
    <property type="match status" value="1"/>
</dbReference>
<dbReference type="AlphaFoldDB" id="A0A9X3B743"/>
<protein>
    <recommendedName>
        <fullName evidence="2">UPF0102 protein OCK74_03070</fullName>
    </recommendedName>
</protein>
<dbReference type="CDD" id="cd20736">
    <property type="entry name" value="PoNe_Nuclease"/>
    <property type="match status" value="1"/>
</dbReference>
<dbReference type="RefSeq" id="WP_279295520.1">
    <property type="nucleotide sequence ID" value="NZ_JAOTIF010000001.1"/>
</dbReference>
<dbReference type="Proteomes" id="UP001155483">
    <property type="component" value="Unassembled WGS sequence"/>
</dbReference>
<sequence>MAAHNQLGQKGESMAEDYFQRNGYTILHRNWRHSHLEVDLIATKGKLLHFIEVKIRSSQKHGYPEDSVTTKKLKFLLKAADAFLYLHPQYKLIQFDILSITLTNTEPEYFLIKDVYL</sequence>
<keyword evidence="4" id="KW-1185">Reference proteome</keyword>
<comment type="similarity">
    <text evidence="1 2">Belongs to the UPF0102 family.</text>
</comment>
<dbReference type="SUPFAM" id="SSF52980">
    <property type="entry name" value="Restriction endonuclease-like"/>
    <property type="match status" value="1"/>
</dbReference>
<dbReference type="InterPro" id="IPR011335">
    <property type="entry name" value="Restrct_endonuc-II-like"/>
</dbReference>
<organism evidence="3 4">
    <name type="scientific">Paraflavisolibacter caeni</name>
    <dbReference type="NCBI Taxonomy" id="2982496"/>
    <lineage>
        <taxon>Bacteria</taxon>
        <taxon>Pseudomonadati</taxon>
        <taxon>Bacteroidota</taxon>
        <taxon>Chitinophagia</taxon>
        <taxon>Chitinophagales</taxon>
        <taxon>Chitinophagaceae</taxon>
        <taxon>Paraflavisolibacter</taxon>
    </lineage>
</organism>
<dbReference type="InterPro" id="IPR011856">
    <property type="entry name" value="tRNA_endonuc-like_dom_sf"/>
</dbReference>